<dbReference type="AlphaFoldDB" id="A0A1J5P7R0"/>
<proteinExistence type="predicted"/>
<reference evidence="1" key="1">
    <citation type="submission" date="2016-10" db="EMBL/GenBank/DDBJ databases">
        <title>Sequence of Gallionella enrichment culture.</title>
        <authorList>
            <person name="Poehlein A."/>
            <person name="Muehling M."/>
            <person name="Daniel R."/>
        </authorList>
    </citation>
    <scope>NUCLEOTIDE SEQUENCE</scope>
</reference>
<comment type="caution">
    <text evidence="1">The sequence shown here is derived from an EMBL/GenBank/DDBJ whole genome shotgun (WGS) entry which is preliminary data.</text>
</comment>
<gene>
    <name evidence="1" type="ORF">GALL_511730</name>
</gene>
<protein>
    <submittedName>
        <fullName evidence="1">Uncharacterized protein</fullName>
    </submittedName>
</protein>
<evidence type="ECO:0000313" key="1">
    <source>
        <dbReference type="EMBL" id="OIQ67250.1"/>
    </source>
</evidence>
<organism evidence="1">
    <name type="scientific">mine drainage metagenome</name>
    <dbReference type="NCBI Taxonomy" id="410659"/>
    <lineage>
        <taxon>unclassified sequences</taxon>
        <taxon>metagenomes</taxon>
        <taxon>ecological metagenomes</taxon>
    </lineage>
</organism>
<dbReference type="EMBL" id="MLJW01006052">
    <property type="protein sequence ID" value="OIQ67250.1"/>
    <property type="molecule type" value="Genomic_DNA"/>
</dbReference>
<sequence>MPGYGRAHCRRANCVQKSVKRLRGVNREPEWRSNGEEGLVSNKPCVRIFGGVFRNRSGADAARLRGTRGKQRTYGRIEGRVAAASGTAGRAGAGSVCLGARRLCKAHRCPLWRGLLRPGHPYFSRWQRSRNNPTPGCANKDNHDRRADHARTHIQIFRRGYCADRRRDVPACRLSRRSASAKRCHAGCCYHRNFALAH</sequence>
<accession>A0A1J5P7R0</accession>
<name>A0A1J5P7R0_9ZZZZ</name>